<keyword evidence="8 12" id="KW-0472">Membrane</keyword>
<protein>
    <recommendedName>
        <fullName evidence="12">Fluoride-specific ion channel FluC</fullName>
    </recommendedName>
</protein>
<feature type="binding site" evidence="12">
    <location>
        <position position="77"/>
    </location>
    <ligand>
        <name>Na(+)</name>
        <dbReference type="ChEBI" id="CHEBI:29101"/>
        <note>structural</note>
    </ligand>
</feature>
<proteinExistence type="inferred from homology"/>
<dbReference type="EMBL" id="LBIC01000004">
    <property type="protein sequence ID" value="KKW92164.1"/>
    <property type="molecule type" value="Genomic_DNA"/>
</dbReference>
<comment type="caution">
    <text evidence="13">The sequence shown here is derived from an EMBL/GenBank/DDBJ whole genome shotgun (WGS) entry which is preliminary data.</text>
</comment>
<evidence type="ECO:0000256" key="7">
    <source>
        <dbReference type="ARBA" id="ARBA00023065"/>
    </source>
</evidence>
<comment type="similarity">
    <text evidence="10 12">Belongs to the fluoride channel Fluc/FEX (TC 1.A.43) family.</text>
</comment>
<evidence type="ECO:0000256" key="12">
    <source>
        <dbReference type="HAMAP-Rule" id="MF_00454"/>
    </source>
</evidence>
<dbReference type="STRING" id="56193.YP76_09445"/>
<evidence type="ECO:0000256" key="9">
    <source>
        <dbReference type="ARBA" id="ARBA00023303"/>
    </source>
</evidence>
<dbReference type="GO" id="GO:0046872">
    <property type="term" value="F:metal ion binding"/>
    <property type="evidence" value="ECO:0007669"/>
    <property type="project" value="UniProtKB-KW"/>
</dbReference>
<evidence type="ECO:0000256" key="10">
    <source>
        <dbReference type="ARBA" id="ARBA00035120"/>
    </source>
</evidence>
<dbReference type="NCBIfam" id="TIGR00494">
    <property type="entry name" value="crcB"/>
    <property type="match status" value="1"/>
</dbReference>
<dbReference type="GO" id="GO:0140114">
    <property type="term" value="P:cellular detoxification of fluoride"/>
    <property type="evidence" value="ECO:0007669"/>
    <property type="project" value="UniProtKB-UniRule"/>
</dbReference>
<gene>
    <name evidence="12" type="primary">fluC</name>
    <name evidence="12" type="synonym">crcB</name>
    <name evidence="13" type="ORF">YP76_09445</name>
</gene>
<dbReference type="InterPro" id="IPR003691">
    <property type="entry name" value="FluC"/>
</dbReference>
<keyword evidence="12" id="KW-0813">Transport</keyword>
<name>A0A0M3AUD1_9SPHN</name>
<keyword evidence="4 12" id="KW-0812">Transmembrane</keyword>
<evidence type="ECO:0000256" key="1">
    <source>
        <dbReference type="ARBA" id="ARBA00004651"/>
    </source>
</evidence>
<dbReference type="RefSeq" id="WP_046763370.1">
    <property type="nucleotide sequence ID" value="NZ_LBIC01000004.1"/>
</dbReference>
<keyword evidence="7 12" id="KW-0406">Ion transport</keyword>
<dbReference type="Proteomes" id="UP000033874">
    <property type="component" value="Unassembled WGS sequence"/>
</dbReference>
<accession>A0A0M3AUD1</accession>
<dbReference type="GO" id="GO:0005886">
    <property type="term" value="C:plasma membrane"/>
    <property type="evidence" value="ECO:0007669"/>
    <property type="project" value="UniProtKB-SubCell"/>
</dbReference>
<feature type="transmembrane region" description="Helical" evidence="12">
    <location>
        <begin position="34"/>
        <end position="57"/>
    </location>
</feature>
<dbReference type="Pfam" id="PF02537">
    <property type="entry name" value="CRCB"/>
    <property type="match status" value="1"/>
</dbReference>
<feature type="transmembrane region" description="Helical" evidence="12">
    <location>
        <begin position="69"/>
        <end position="87"/>
    </location>
</feature>
<evidence type="ECO:0000256" key="8">
    <source>
        <dbReference type="ARBA" id="ARBA00023136"/>
    </source>
</evidence>
<evidence type="ECO:0000313" key="14">
    <source>
        <dbReference type="Proteomes" id="UP000033874"/>
    </source>
</evidence>
<evidence type="ECO:0000256" key="3">
    <source>
        <dbReference type="ARBA" id="ARBA00022519"/>
    </source>
</evidence>
<keyword evidence="9 12" id="KW-0407">Ion channel</keyword>
<comment type="catalytic activity">
    <reaction evidence="11">
        <text>fluoride(in) = fluoride(out)</text>
        <dbReference type="Rhea" id="RHEA:76159"/>
        <dbReference type="ChEBI" id="CHEBI:17051"/>
    </reaction>
    <physiologicalReaction direction="left-to-right" evidence="11">
        <dbReference type="Rhea" id="RHEA:76160"/>
    </physiologicalReaction>
</comment>
<keyword evidence="3" id="KW-0997">Cell inner membrane</keyword>
<keyword evidence="2 12" id="KW-1003">Cell membrane</keyword>
<reference evidence="13 14" key="1">
    <citation type="submission" date="2015-04" db="EMBL/GenBank/DDBJ databases">
        <title>Genome sequence of aromatic hydrocarbons-degrading Sphingobium chungbukense DJ77.</title>
        <authorList>
            <person name="Kim Y.-C."/>
            <person name="Chae J.-C."/>
        </authorList>
    </citation>
    <scope>NUCLEOTIDE SEQUENCE [LARGE SCALE GENOMIC DNA]</scope>
    <source>
        <strain evidence="13 14">DJ77</strain>
    </source>
</reference>
<dbReference type="PANTHER" id="PTHR28259:SF1">
    <property type="entry name" value="FLUORIDE EXPORT PROTEIN 1-RELATED"/>
    <property type="match status" value="1"/>
</dbReference>
<sequence length="127" mass="12953">MINILLVMAGGAVGSALRYLLGRLAGQLLPGALWPWGTFAANIFGGFAMGLLAGFLARFNTGPGEPIRLLFAVGILGGFTTFSSFSLETVLMIERGQLGMALAYAAFSVIGAVGALAGGLAVMRSVA</sequence>
<evidence type="ECO:0000256" key="11">
    <source>
        <dbReference type="ARBA" id="ARBA00035585"/>
    </source>
</evidence>
<organism evidence="13 14">
    <name type="scientific">Sphingobium chungbukense</name>
    <dbReference type="NCBI Taxonomy" id="56193"/>
    <lineage>
        <taxon>Bacteria</taxon>
        <taxon>Pseudomonadati</taxon>
        <taxon>Pseudomonadota</taxon>
        <taxon>Alphaproteobacteria</taxon>
        <taxon>Sphingomonadales</taxon>
        <taxon>Sphingomonadaceae</taxon>
        <taxon>Sphingobium</taxon>
    </lineage>
</organism>
<dbReference type="HAMAP" id="MF_00454">
    <property type="entry name" value="FluC"/>
    <property type="match status" value="1"/>
</dbReference>
<keyword evidence="6 12" id="KW-0915">Sodium</keyword>
<evidence type="ECO:0000256" key="2">
    <source>
        <dbReference type="ARBA" id="ARBA00022475"/>
    </source>
</evidence>
<feature type="binding site" evidence="12">
    <location>
        <position position="80"/>
    </location>
    <ligand>
        <name>Na(+)</name>
        <dbReference type="ChEBI" id="CHEBI:29101"/>
        <note>structural</note>
    </ligand>
</feature>
<dbReference type="PANTHER" id="PTHR28259">
    <property type="entry name" value="FLUORIDE EXPORT PROTEIN 1-RELATED"/>
    <property type="match status" value="1"/>
</dbReference>
<keyword evidence="5 12" id="KW-1133">Transmembrane helix</keyword>
<evidence type="ECO:0000256" key="4">
    <source>
        <dbReference type="ARBA" id="ARBA00022692"/>
    </source>
</evidence>
<comment type="subcellular location">
    <subcellularLocation>
        <location evidence="1 12">Cell membrane</location>
        <topology evidence="1 12">Multi-pass membrane protein</topology>
    </subcellularLocation>
</comment>
<evidence type="ECO:0000313" key="13">
    <source>
        <dbReference type="EMBL" id="KKW92164.1"/>
    </source>
</evidence>
<evidence type="ECO:0000256" key="5">
    <source>
        <dbReference type="ARBA" id="ARBA00022989"/>
    </source>
</evidence>
<evidence type="ECO:0000256" key="6">
    <source>
        <dbReference type="ARBA" id="ARBA00023053"/>
    </source>
</evidence>
<comment type="function">
    <text evidence="12">Fluoride-specific ion channel. Important for reducing fluoride concentration in the cell, thus reducing its toxicity.</text>
</comment>
<feature type="transmembrane region" description="Helical" evidence="12">
    <location>
        <begin position="99"/>
        <end position="123"/>
    </location>
</feature>
<dbReference type="NCBIfam" id="NF010791">
    <property type="entry name" value="PRK14195.1"/>
    <property type="match status" value="1"/>
</dbReference>
<keyword evidence="14" id="KW-1185">Reference proteome</keyword>
<dbReference type="PATRIC" id="fig|56193.3.peg.1957"/>
<keyword evidence="12" id="KW-0479">Metal-binding</keyword>
<comment type="activity regulation">
    <text evidence="12">Na(+) is not transported, but it plays an essential structural role and its presence is essential for fluoride channel function.</text>
</comment>
<dbReference type="AlphaFoldDB" id="A0A0M3AUD1"/>
<dbReference type="GO" id="GO:0062054">
    <property type="term" value="F:fluoride channel activity"/>
    <property type="evidence" value="ECO:0007669"/>
    <property type="project" value="UniProtKB-UniRule"/>
</dbReference>